<reference evidence="4" key="1">
    <citation type="submission" date="2016-02" db="EMBL/GenBank/DDBJ databases">
        <title>Draft genome sequence of Microdochium bolleyi, a fungal endophyte of beachgrass.</title>
        <authorList>
            <consortium name="DOE Joint Genome Institute"/>
            <person name="David A.S."/>
            <person name="May G."/>
            <person name="Haridas S."/>
            <person name="Lim J."/>
            <person name="Wang M."/>
            <person name="Labutti K."/>
            <person name="Lipzen A."/>
            <person name="Barry K."/>
            <person name="Grigoriev I.V."/>
        </authorList>
    </citation>
    <scope>NUCLEOTIDE SEQUENCE [LARGE SCALE GENOMIC DNA]</scope>
    <source>
        <strain evidence="4">J235TASD1</strain>
    </source>
</reference>
<protein>
    <recommendedName>
        <fullName evidence="2">Stc1 domain-containing protein</fullName>
    </recommendedName>
</protein>
<feature type="region of interest" description="Disordered" evidence="1">
    <location>
        <begin position="42"/>
        <end position="162"/>
    </location>
</feature>
<accession>A0A136JHD6</accession>
<keyword evidence="4" id="KW-1185">Reference proteome</keyword>
<dbReference type="InParanoid" id="A0A136JHD6"/>
<name>A0A136JHD6_9PEZI</name>
<evidence type="ECO:0000313" key="4">
    <source>
        <dbReference type="Proteomes" id="UP000070501"/>
    </source>
</evidence>
<organism evidence="3 4">
    <name type="scientific">Microdochium bolleyi</name>
    <dbReference type="NCBI Taxonomy" id="196109"/>
    <lineage>
        <taxon>Eukaryota</taxon>
        <taxon>Fungi</taxon>
        <taxon>Dikarya</taxon>
        <taxon>Ascomycota</taxon>
        <taxon>Pezizomycotina</taxon>
        <taxon>Sordariomycetes</taxon>
        <taxon>Xylariomycetidae</taxon>
        <taxon>Xylariales</taxon>
        <taxon>Microdochiaceae</taxon>
        <taxon>Microdochium</taxon>
    </lineage>
</organism>
<evidence type="ECO:0000259" key="2">
    <source>
        <dbReference type="Pfam" id="PF12898"/>
    </source>
</evidence>
<dbReference type="InterPro" id="IPR024630">
    <property type="entry name" value="Stc1"/>
</dbReference>
<sequence>MATSLECITCFKDLPVERFSKTQRRELEPECKQCISWRETNEGDAIPTPPPGGGHALREHEKAGTISRVLPTLHRQAPAVPPLGSSVTAHSISGSSRSSLLARGDADDAADNDDTSQFGPGAASAMSGPRSKVFSPASATPRFSHNLPTSAVRANDASASDL</sequence>
<dbReference type="OrthoDB" id="3514033at2759"/>
<feature type="domain" description="Stc1" evidence="2">
    <location>
        <begin position="2"/>
        <end position="35"/>
    </location>
</feature>
<evidence type="ECO:0000256" key="1">
    <source>
        <dbReference type="SAM" id="MobiDB-lite"/>
    </source>
</evidence>
<dbReference type="AlphaFoldDB" id="A0A136JHD6"/>
<dbReference type="EMBL" id="KQ964245">
    <property type="protein sequence ID" value="KXJ96561.1"/>
    <property type="molecule type" value="Genomic_DNA"/>
</dbReference>
<dbReference type="Proteomes" id="UP000070501">
    <property type="component" value="Unassembled WGS sequence"/>
</dbReference>
<gene>
    <name evidence="3" type="ORF">Micbo1qcDRAFT_1563</name>
</gene>
<dbReference type="Pfam" id="PF12898">
    <property type="entry name" value="Stc1"/>
    <property type="match status" value="1"/>
</dbReference>
<evidence type="ECO:0000313" key="3">
    <source>
        <dbReference type="EMBL" id="KXJ96561.1"/>
    </source>
</evidence>
<feature type="compositionally biased region" description="Polar residues" evidence="1">
    <location>
        <begin position="137"/>
        <end position="149"/>
    </location>
</feature>
<proteinExistence type="predicted"/>